<name>A0A1N6NDX5_AQUAC</name>
<dbReference type="Proteomes" id="UP000185841">
    <property type="component" value="Unassembled WGS sequence"/>
</dbReference>
<organism evidence="4 5">
    <name type="scientific">Aquipseudomonas alcaligenes</name>
    <name type="common">Pseudomonas alcaligenes</name>
    <dbReference type="NCBI Taxonomy" id="43263"/>
    <lineage>
        <taxon>Bacteria</taxon>
        <taxon>Pseudomonadati</taxon>
        <taxon>Pseudomonadota</taxon>
        <taxon>Gammaproteobacteria</taxon>
        <taxon>Pseudomonadales</taxon>
        <taxon>Pseudomonadaceae</taxon>
        <taxon>Aquipseudomonas</taxon>
    </lineage>
</organism>
<dbReference type="SMART" id="SM00560">
    <property type="entry name" value="LamGL"/>
    <property type="match status" value="1"/>
</dbReference>
<proteinExistence type="predicted"/>
<dbReference type="RefSeq" id="WP_076423563.1">
    <property type="nucleotide sequence ID" value="NZ_FTMP01000001.1"/>
</dbReference>
<dbReference type="AlphaFoldDB" id="A0A1N6NDX5"/>
<evidence type="ECO:0000313" key="4">
    <source>
        <dbReference type="EMBL" id="SIP90318.1"/>
    </source>
</evidence>
<sequence>MSSGGKSVKVGYRYFFGIHMLVSRGEVDELVEIKVGGKSAWRGSVTGNASVQINAPELFGGDDGEGGIQGRLDVMMGGPTQSVNAALASMLGGLVPAFRGMFTLFYDGLVTSMNPYPKPWTFRVRRALKGWDGPVWYPEKAVITLTDPETGGAIKAMNPAHILYELETNHDWGRGKDRSRLDDAAFRAAADQLYSEGLGLCLRWVRTDSIDSFAGSVLDHIAGNLFTSRNTGLRKLTLVRSDYVVDNLPHFTPDSGLLEIQEDDNSAGADAANEVVVTWRNPIDNSKRPARERNLAAIRAAGGRVISVATEYIGLPTYDLAARIAKRDLRAKVSAKRWKLVLDRRGRDIEPGAAFRFSAPARGLSNIVVRAGRADDGTLEKGAITITAVLDVFGMPATTFSAPPPSGWVPPNSVPQAVTTRALAEVTWRDLVQSMDAANLQLLDASTCFLGVLAARPTGLSLGYHIQTRVGTAAFETRAGGDFCPTAVLVAAVPQAAGAVTVGLSAGVDLDVVRIGSAALVDSEVMRVDALDLVAMTATFARGCVDSVPSAHVAGARVWFFDDFSGVDPTEYTSGTTVEARLLTNTASGLLDPVLATNSSLTLSGRSGRPYPPGLFRIGGVAYPASVTGSVSVSWAHRDRLLQADQVVDTAQSSIGPEPGTTYSCRMLRADNSAELVSYTGITGTSQMLAPAYTGDVIVELWSVRGGLSSLQRHSWRFGYINQVVASLLHFDGVDGSTAISDQNGRVWTRFGNAQIDTDQFKFGGSSLLLDGSGDYLTTPHDDLLNPNGAFTVECWFRAASITTSTPRYIARKGAVGDGYLSGWILGNRVVSGQVVPFCQIGTGGGEVLLSGSTPVTVGTWVHLAATHDGATLRLFVNGALQGSGTGTPAANTSPVTIGQDPNTPVTRDWHGWIDEFRFTKGVALYTSSFTPPVAAFPNP</sequence>
<reference evidence="4 5" key="1">
    <citation type="submission" date="2017-01" db="EMBL/GenBank/DDBJ databases">
        <authorList>
            <person name="Mah S.A."/>
            <person name="Swanson W.J."/>
            <person name="Moy G.W."/>
            <person name="Vacquier V.D."/>
        </authorList>
    </citation>
    <scope>NUCLEOTIDE SEQUENCE [LARGE SCALE GENOMIC DNA]</scope>
    <source>
        <strain evidence="4 5">RU36E</strain>
    </source>
</reference>
<feature type="domain" description="LamG-like jellyroll fold" evidence="3">
    <location>
        <begin position="789"/>
        <end position="927"/>
    </location>
</feature>
<dbReference type="Pfam" id="PF13385">
    <property type="entry name" value="Laminin_G_3"/>
    <property type="match status" value="1"/>
</dbReference>
<evidence type="ECO:0000256" key="2">
    <source>
        <dbReference type="ARBA" id="ARBA00023157"/>
    </source>
</evidence>
<dbReference type="Gene3D" id="2.60.120.200">
    <property type="match status" value="1"/>
</dbReference>
<evidence type="ECO:0000313" key="5">
    <source>
        <dbReference type="Proteomes" id="UP000185841"/>
    </source>
</evidence>
<dbReference type="InterPro" id="IPR006558">
    <property type="entry name" value="LamG-like"/>
</dbReference>
<dbReference type="InterPro" id="IPR013320">
    <property type="entry name" value="ConA-like_dom_sf"/>
</dbReference>
<accession>A0A1N6NDX5</accession>
<evidence type="ECO:0000256" key="1">
    <source>
        <dbReference type="ARBA" id="ARBA00022729"/>
    </source>
</evidence>
<evidence type="ECO:0000259" key="3">
    <source>
        <dbReference type="SMART" id="SM00560"/>
    </source>
</evidence>
<protein>
    <submittedName>
        <fullName evidence="4">Putative phage tail protein</fullName>
    </submittedName>
</protein>
<keyword evidence="1" id="KW-0732">Signal</keyword>
<dbReference type="SUPFAM" id="SSF49899">
    <property type="entry name" value="Concanavalin A-like lectins/glucanases"/>
    <property type="match status" value="1"/>
</dbReference>
<dbReference type="EMBL" id="FTMP01000001">
    <property type="protein sequence ID" value="SIP90318.1"/>
    <property type="molecule type" value="Genomic_DNA"/>
</dbReference>
<gene>
    <name evidence="4" type="ORF">SAMN05878282_101243</name>
</gene>
<keyword evidence="2" id="KW-1015">Disulfide bond</keyword>